<evidence type="ECO:0000313" key="4">
    <source>
        <dbReference type="Proteomes" id="UP000825935"/>
    </source>
</evidence>
<sequence>MLDRYAKSRSWTVKEAVREDQASFGKIRRLCEKGLLYDALQSAEALQQQEGRRVSRDDLYWLLQACSEYPNLEAACRIRALIEACGLYSASVLGDHLIRLFTSCGSLEDARNVFAKVQKPSVFTWNAIISAHAQSCEPLSGLLCYNDMQCQGVRPNRVTFLAILRACGTIRSLSCIRQAQDNIISEGLDSDVIVANALIDTYAKCGSLHEARCIFDTLQSCRDVVSWSSMISGYVQHGYGLDALFLFEDMQENGVQPANMIYSSILKACGSIGDIQKGREIHYEISILGLISDLVIGNTLIDMYVKCGKVKEARFVFDCLPSHDEVLWGTMIAGYALNGYGFPALELFGEMQRKNVKADRATYLCVLRSCALVGALQEGRLAHQQLTEDHVDVEIFVKNALIDMYAHCTSVADAFQVFNTLHNPDLASWGAIMWGYASCGQGLQVEKSLRQMQQQGLDPDGITFMSILSAYSHAGLLNEGCHYFKCMTEFYNVTPSIEHYNCMIDLLCRAGCLDEAQNLLASIPNSSSIIGLTSLYTGNKVYKSEEGKSLKHLFDGEDSMVKKIKI</sequence>
<protein>
    <recommendedName>
        <fullName evidence="5">Pentatricopeptide repeat-containing protein</fullName>
    </recommendedName>
</protein>
<dbReference type="NCBIfam" id="TIGR00756">
    <property type="entry name" value="PPR"/>
    <property type="match status" value="2"/>
</dbReference>
<feature type="repeat" description="PPR" evidence="2">
    <location>
        <begin position="496"/>
        <end position="530"/>
    </location>
</feature>
<dbReference type="Pfam" id="PF12854">
    <property type="entry name" value="PPR_1"/>
    <property type="match status" value="1"/>
</dbReference>
<accession>A0A8T2QYU8</accession>
<dbReference type="InterPro" id="IPR046960">
    <property type="entry name" value="PPR_At4g14850-like_plant"/>
</dbReference>
<name>A0A8T2QYU8_CERRI</name>
<organism evidence="3 4">
    <name type="scientific">Ceratopteris richardii</name>
    <name type="common">Triangle waterfern</name>
    <dbReference type="NCBI Taxonomy" id="49495"/>
    <lineage>
        <taxon>Eukaryota</taxon>
        <taxon>Viridiplantae</taxon>
        <taxon>Streptophyta</taxon>
        <taxon>Embryophyta</taxon>
        <taxon>Tracheophyta</taxon>
        <taxon>Polypodiopsida</taxon>
        <taxon>Polypodiidae</taxon>
        <taxon>Polypodiales</taxon>
        <taxon>Pteridineae</taxon>
        <taxon>Pteridaceae</taxon>
        <taxon>Parkerioideae</taxon>
        <taxon>Ceratopteris</taxon>
    </lineage>
</organism>
<keyword evidence="1" id="KW-0677">Repeat</keyword>
<evidence type="ECO:0000256" key="2">
    <source>
        <dbReference type="PROSITE-ProRule" id="PRU00708"/>
    </source>
</evidence>
<dbReference type="FunFam" id="1.25.40.10:FF:000344">
    <property type="entry name" value="Pentatricopeptide repeat-containing protein"/>
    <property type="match status" value="1"/>
</dbReference>
<dbReference type="Pfam" id="PF13041">
    <property type="entry name" value="PPR_2"/>
    <property type="match status" value="3"/>
</dbReference>
<comment type="caution">
    <text evidence="3">The sequence shown here is derived from an EMBL/GenBank/DDBJ whole genome shotgun (WGS) entry which is preliminary data.</text>
</comment>
<dbReference type="EMBL" id="CM035436">
    <property type="protein sequence ID" value="KAH7288575.1"/>
    <property type="molecule type" value="Genomic_DNA"/>
</dbReference>
<dbReference type="Proteomes" id="UP000825935">
    <property type="component" value="Chromosome 31"/>
</dbReference>
<gene>
    <name evidence="3" type="ORF">KP509_31G032400</name>
</gene>
<feature type="repeat" description="PPR" evidence="2">
    <location>
        <begin position="425"/>
        <end position="459"/>
    </location>
</feature>
<dbReference type="GO" id="GO:0009451">
    <property type="term" value="P:RNA modification"/>
    <property type="evidence" value="ECO:0007669"/>
    <property type="project" value="InterPro"/>
</dbReference>
<dbReference type="Pfam" id="PF01535">
    <property type="entry name" value="PPR"/>
    <property type="match status" value="4"/>
</dbReference>
<dbReference type="PROSITE" id="PS51375">
    <property type="entry name" value="PPR"/>
    <property type="match status" value="5"/>
</dbReference>
<proteinExistence type="predicted"/>
<dbReference type="Gene3D" id="1.25.40.10">
    <property type="entry name" value="Tetratricopeptide repeat domain"/>
    <property type="match status" value="3"/>
</dbReference>
<keyword evidence="4" id="KW-1185">Reference proteome</keyword>
<dbReference type="FunFam" id="1.25.40.10:FF:000031">
    <property type="entry name" value="Pentatricopeptide repeat-containing protein mitochondrial"/>
    <property type="match status" value="1"/>
</dbReference>
<dbReference type="InterPro" id="IPR002885">
    <property type="entry name" value="PPR_rpt"/>
</dbReference>
<feature type="repeat" description="PPR" evidence="2">
    <location>
        <begin position="121"/>
        <end position="155"/>
    </location>
</feature>
<feature type="repeat" description="PPR" evidence="2">
    <location>
        <begin position="324"/>
        <end position="358"/>
    </location>
</feature>
<evidence type="ECO:0008006" key="5">
    <source>
        <dbReference type="Google" id="ProtNLM"/>
    </source>
</evidence>
<dbReference type="OMA" id="QACSEYP"/>
<dbReference type="OrthoDB" id="185373at2759"/>
<dbReference type="GO" id="GO:0003723">
    <property type="term" value="F:RNA binding"/>
    <property type="evidence" value="ECO:0007669"/>
    <property type="project" value="InterPro"/>
</dbReference>
<dbReference type="AlphaFoldDB" id="A0A8T2QYU8"/>
<evidence type="ECO:0000313" key="3">
    <source>
        <dbReference type="EMBL" id="KAH7288575.1"/>
    </source>
</evidence>
<evidence type="ECO:0000256" key="1">
    <source>
        <dbReference type="ARBA" id="ARBA00022737"/>
    </source>
</evidence>
<dbReference type="PANTHER" id="PTHR47926">
    <property type="entry name" value="PENTATRICOPEPTIDE REPEAT-CONTAINING PROTEIN"/>
    <property type="match status" value="1"/>
</dbReference>
<dbReference type="FunFam" id="1.25.40.10:FF:000158">
    <property type="entry name" value="pentatricopeptide repeat-containing protein At2g33680"/>
    <property type="match status" value="1"/>
</dbReference>
<dbReference type="GO" id="GO:0048731">
    <property type="term" value="P:system development"/>
    <property type="evidence" value="ECO:0007669"/>
    <property type="project" value="UniProtKB-ARBA"/>
</dbReference>
<reference evidence="3" key="1">
    <citation type="submission" date="2021-08" db="EMBL/GenBank/DDBJ databases">
        <title>WGS assembly of Ceratopteris richardii.</title>
        <authorList>
            <person name="Marchant D.B."/>
            <person name="Chen G."/>
            <person name="Jenkins J."/>
            <person name="Shu S."/>
            <person name="Leebens-Mack J."/>
            <person name="Grimwood J."/>
            <person name="Schmutz J."/>
            <person name="Soltis P."/>
            <person name="Soltis D."/>
            <person name="Chen Z.-H."/>
        </authorList>
    </citation>
    <scope>NUCLEOTIDE SEQUENCE</scope>
    <source>
        <strain evidence="3">Whitten #5841</strain>
        <tissue evidence="3">Leaf</tissue>
    </source>
</reference>
<dbReference type="PANTHER" id="PTHR47926:SF533">
    <property type="entry name" value="DYW DOMAIN-CONTAINING PROTEIN"/>
    <property type="match status" value="1"/>
</dbReference>
<feature type="repeat" description="PPR" evidence="2">
    <location>
        <begin position="223"/>
        <end position="257"/>
    </location>
</feature>
<dbReference type="InterPro" id="IPR011990">
    <property type="entry name" value="TPR-like_helical_dom_sf"/>
</dbReference>